<comment type="cofactor">
    <cofactor evidence="1">
        <name>Zn(2+)</name>
        <dbReference type="ChEBI" id="CHEBI:29105"/>
    </cofactor>
</comment>
<dbReference type="PROSITE" id="PS00059">
    <property type="entry name" value="ADH_ZINC"/>
    <property type="match status" value="1"/>
</dbReference>
<comment type="caution">
    <text evidence="8">The sequence shown here is derived from an EMBL/GenBank/DDBJ whole genome shotgun (WGS) entry which is preliminary data.</text>
</comment>
<comment type="similarity">
    <text evidence="2">Belongs to the zinc-containing alcohol dehydrogenase family.</text>
</comment>
<keyword evidence="4" id="KW-0862">Zinc</keyword>
<evidence type="ECO:0000256" key="5">
    <source>
        <dbReference type="ARBA" id="ARBA00023002"/>
    </source>
</evidence>
<dbReference type="PANTHER" id="PTHR42813">
    <property type="entry name" value="ZINC-TYPE ALCOHOL DEHYDROGENASE-LIKE"/>
    <property type="match status" value="1"/>
</dbReference>
<dbReference type="InterPro" id="IPR036291">
    <property type="entry name" value="NAD(P)-bd_dom_sf"/>
</dbReference>
<evidence type="ECO:0000256" key="3">
    <source>
        <dbReference type="ARBA" id="ARBA00022723"/>
    </source>
</evidence>
<feature type="domain" description="Alcohol dehydrogenase-like N-terminal" evidence="7">
    <location>
        <begin position="32"/>
        <end position="139"/>
    </location>
</feature>
<evidence type="ECO:0000313" key="9">
    <source>
        <dbReference type="Proteomes" id="UP001629113"/>
    </source>
</evidence>
<gene>
    <name evidence="8" type="ORF">PVAG01_06658</name>
</gene>
<dbReference type="SUPFAM" id="SSF50129">
    <property type="entry name" value="GroES-like"/>
    <property type="match status" value="1"/>
</dbReference>
<dbReference type="InterPro" id="IPR013154">
    <property type="entry name" value="ADH-like_N"/>
</dbReference>
<proteinExistence type="inferred from homology"/>
<keyword evidence="5" id="KW-0560">Oxidoreductase</keyword>
<dbReference type="InterPro" id="IPR002328">
    <property type="entry name" value="ADH_Zn_CS"/>
</dbReference>
<sequence>MALNATMRAILFSGIPFQVNVTDVPVPVISHPSDAIVRMTTSAICGSDLHFYRGYSGGTPPWIVGHEGIGIVSEIGAAVTSVSVGDYVLIPDNLDTGNVQIGPAVAGTGGWFGYGGPGIGGLIAEYTRIPEADANLIPLPLTPETTNSTIEENYALLSDVFGTGWTGVTYSGFEAGDTVAIFGAGAVGLLAAYSAILRGASRVYSVDHIPQRLERAASIGAIPINFFDSDPVQQILAYEPEGVTRSVDAVGMEAINARGELQGGIIFQNTIGVTRAGGGIGVAGAYTAQASHPGATLGDTISPNITLPMSDYYRKALSMRSGTVNPKLVAPHLIELISNGVASPNFVATANIGIEEVPEYFARFDRYEEIKIFVSFN</sequence>
<name>A0ABR4PGP2_9HELO</name>
<keyword evidence="3" id="KW-0479">Metal-binding</keyword>
<keyword evidence="6" id="KW-0520">NAD</keyword>
<evidence type="ECO:0000256" key="6">
    <source>
        <dbReference type="ARBA" id="ARBA00023027"/>
    </source>
</evidence>
<dbReference type="Gene3D" id="3.90.180.10">
    <property type="entry name" value="Medium-chain alcohol dehydrogenases, catalytic domain"/>
    <property type="match status" value="1"/>
</dbReference>
<protein>
    <submittedName>
        <fullName evidence="8">Alcohol dehydrogenase</fullName>
    </submittedName>
</protein>
<dbReference type="PANTHER" id="PTHR42813:SF3">
    <property type="entry name" value="GLUTATHIONE-INDEPENDENT FORMALDEHYDE DEHYDROGENASE"/>
    <property type="match status" value="1"/>
</dbReference>
<evidence type="ECO:0000256" key="4">
    <source>
        <dbReference type="ARBA" id="ARBA00022833"/>
    </source>
</evidence>
<dbReference type="Proteomes" id="UP001629113">
    <property type="component" value="Unassembled WGS sequence"/>
</dbReference>
<dbReference type="SUPFAM" id="SSF51735">
    <property type="entry name" value="NAD(P)-binding Rossmann-fold domains"/>
    <property type="match status" value="1"/>
</dbReference>
<evidence type="ECO:0000256" key="2">
    <source>
        <dbReference type="ARBA" id="ARBA00008072"/>
    </source>
</evidence>
<evidence type="ECO:0000259" key="7">
    <source>
        <dbReference type="Pfam" id="PF08240"/>
    </source>
</evidence>
<evidence type="ECO:0000313" key="8">
    <source>
        <dbReference type="EMBL" id="KAL3422502.1"/>
    </source>
</evidence>
<dbReference type="InterPro" id="IPR011032">
    <property type="entry name" value="GroES-like_sf"/>
</dbReference>
<dbReference type="Gene3D" id="3.40.50.720">
    <property type="entry name" value="NAD(P)-binding Rossmann-like Domain"/>
    <property type="match status" value="1"/>
</dbReference>
<organism evidence="8 9">
    <name type="scientific">Phlyctema vagabunda</name>
    <dbReference type="NCBI Taxonomy" id="108571"/>
    <lineage>
        <taxon>Eukaryota</taxon>
        <taxon>Fungi</taxon>
        <taxon>Dikarya</taxon>
        <taxon>Ascomycota</taxon>
        <taxon>Pezizomycotina</taxon>
        <taxon>Leotiomycetes</taxon>
        <taxon>Helotiales</taxon>
        <taxon>Dermateaceae</taxon>
        <taxon>Phlyctema</taxon>
    </lineage>
</organism>
<dbReference type="EMBL" id="JBFCZG010000005">
    <property type="protein sequence ID" value="KAL3422502.1"/>
    <property type="molecule type" value="Genomic_DNA"/>
</dbReference>
<reference evidence="8 9" key="1">
    <citation type="submission" date="2024-06" db="EMBL/GenBank/DDBJ databases">
        <title>Complete genome of Phlyctema vagabunda strain 19-DSS-EL-015.</title>
        <authorList>
            <person name="Fiorenzani C."/>
        </authorList>
    </citation>
    <scope>NUCLEOTIDE SEQUENCE [LARGE SCALE GENOMIC DNA]</scope>
    <source>
        <strain evidence="8 9">19-DSS-EL-015</strain>
    </source>
</reference>
<evidence type="ECO:0000256" key="1">
    <source>
        <dbReference type="ARBA" id="ARBA00001947"/>
    </source>
</evidence>
<accession>A0ABR4PGP2</accession>
<dbReference type="Pfam" id="PF08240">
    <property type="entry name" value="ADH_N"/>
    <property type="match status" value="1"/>
</dbReference>
<keyword evidence="9" id="KW-1185">Reference proteome</keyword>